<name>A0A6C0GL41_9BACT</name>
<proteinExistence type="predicted"/>
<dbReference type="KEGG" id="rhoz:GXP67_20175"/>
<dbReference type="Proteomes" id="UP000480178">
    <property type="component" value="Chromosome"/>
</dbReference>
<feature type="domain" description="PAS" evidence="2">
    <location>
        <begin position="253"/>
        <end position="331"/>
    </location>
</feature>
<feature type="transmembrane region" description="Helical" evidence="1">
    <location>
        <begin position="32"/>
        <end position="53"/>
    </location>
</feature>
<dbReference type="CDD" id="cd00130">
    <property type="entry name" value="PAS"/>
    <property type="match status" value="1"/>
</dbReference>
<accession>A0A6C0GL41</accession>
<keyword evidence="1" id="KW-1133">Transmembrane helix</keyword>
<dbReference type="InterPro" id="IPR035965">
    <property type="entry name" value="PAS-like_dom_sf"/>
</dbReference>
<feature type="transmembrane region" description="Helical" evidence="1">
    <location>
        <begin position="59"/>
        <end position="77"/>
    </location>
</feature>
<evidence type="ECO:0000256" key="1">
    <source>
        <dbReference type="SAM" id="Phobius"/>
    </source>
</evidence>
<dbReference type="GO" id="GO:0000155">
    <property type="term" value="F:phosphorelay sensor kinase activity"/>
    <property type="evidence" value="ECO:0007669"/>
    <property type="project" value="InterPro"/>
</dbReference>
<dbReference type="EMBL" id="CP048222">
    <property type="protein sequence ID" value="QHT68801.1"/>
    <property type="molecule type" value="Genomic_DNA"/>
</dbReference>
<sequence>MANIKSQLLNLWQTALRIGFNPAMDYTQQMKLFALNAFLFMGIILTLFFVIVFTMLGSYSALQGLAILPILSLVFYLNSKAQYTLARIVVIYGLLFLILMLAIADRRTGTEYILIAIGCCSVSVFDRPFSVLFAFLSAFGCYSVYIWFDATHSFVADPSVPYIFVQNALMFLSGFAVMAQSFALRSLIDTYSKSLSLANEEVKSVNEKLKTSNEELLTFSEQLDVRVKQQSAELQAYLDAININLLSATTDWTGHIIRVNDPLTEATSFSSQELINRNFQLFTIEDHHETSFEHILHIVHTGQSWRGEVKIKTKAESFLWVDMVVIPVKAQPEVQPYLLLLALSISERKQLEEQNLKAISALESVAFRTSHEVRGPLARIIGLTDLLNKDAIEFAEINYVSQQLIASCKQLDLATRDLTIFVNEYQGNTASNDSDTKK</sequence>
<dbReference type="InterPro" id="IPR000014">
    <property type="entry name" value="PAS"/>
</dbReference>
<evidence type="ECO:0000313" key="4">
    <source>
        <dbReference type="Proteomes" id="UP000480178"/>
    </source>
</evidence>
<dbReference type="Gene3D" id="3.30.450.20">
    <property type="entry name" value="PAS domain"/>
    <property type="match status" value="1"/>
</dbReference>
<keyword evidence="1" id="KW-0472">Membrane</keyword>
<organism evidence="3 4">
    <name type="scientific">Rhodocytophaga rosea</name>
    <dbReference type="NCBI Taxonomy" id="2704465"/>
    <lineage>
        <taxon>Bacteria</taxon>
        <taxon>Pseudomonadati</taxon>
        <taxon>Bacteroidota</taxon>
        <taxon>Cytophagia</taxon>
        <taxon>Cytophagales</taxon>
        <taxon>Rhodocytophagaceae</taxon>
        <taxon>Rhodocytophaga</taxon>
    </lineage>
</organism>
<feature type="transmembrane region" description="Helical" evidence="1">
    <location>
        <begin position="132"/>
        <end position="148"/>
    </location>
</feature>
<keyword evidence="1" id="KW-0812">Transmembrane</keyword>
<dbReference type="SUPFAM" id="SSF55785">
    <property type="entry name" value="PYP-like sensor domain (PAS domain)"/>
    <property type="match status" value="1"/>
</dbReference>
<feature type="transmembrane region" description="Helical" evidence="1">
    <location>
        <begin position="84"/>
        <end position="103"/>
    </location>
</feature>
<evidence type="ECO:0000259" key="2">
    <source>
        <dbReference type="Pfam" id="PF13426"/>
    </source>
</evidence>
<keyword evidence="4" id="KW-1185">Reference proteome</keyword>
<dbReference type="SUPFAM" id="SSF47384">
    <property type="entry name" value="Homodimeric domain of signal transducing histidine kinase"/>
    <property type="match status" value="1"/>
</dbReference>
<reference evidence="3 4" key="1">
    <citation type="submission" date="2020-01" db="EMBL/GenBank/DDBJ databases">
        <authorList>
            <person name="Kim M.K."/>
        </authorList>
    </citation>
    <scope>NUCLEOTIDE SEQUENCE [LARGE SCALE GENOMIC DNA]</scope>
    <source>
        <strain evidence="3 4">172606-1</strain>
    </source>
</reference>
<dbReference type="RefSeq" id="WP_162444805.1">
    <property type="nucleotide sequence ID" value="NZ_CP048222.1"/>
</dbReference>
<protein>
    <submittedName>
        <fullName evidence="3">PAS domain S-box protein</fullName>
    </submittedName>
</protein>
<feature type="transmembrane region" description="Helical" evidence="1">
    <location>
        <begin position="109"/>
        <end position="125"/>
    </location>
</feature>
<dbReference type="NCBIfam" id="TIGR00229">
    <property type="entry name" value="sensory_box"/>
    <property type="match status" value="1"/>
</dbReference>
<evidence type="ECO:0000313" key="3">
    <source>
        <dbReference type="EMBL" id="QHT68801.1"/>
    </source>
</evidence>
<dbReference type="InterPro" id="IPR036097">
    <property type="entry name" value="HisK_dim/P_sf"/>
</dbReference>
<gene>
    <name evidence="3" type="ORF">GXP67_20175</name>
</gene>
<dbReference type="AlphaFoldDB" id="A0A6C0GL41"/>
<feature type="transmembrane region" description="Helical" evidence="1">
    <location>
        <begin position="168"/>
        <end position="188"/>
    </location>
</feature>
<dbReference type="Pfam" id="PF13426">
    <property type="entry name" value="PAS_9"/>
    <property type="match status" value="1"/>
</dbReference>